<evidence type="ECO:0000313" key="6">
    <source>
        <dbReference type="EMBL" id="TSP12001.1"/>
    </source>
</evidence>
<dbReference type="AlphaFoldDB" id="A0AAE9L3W4"/>
<feature type="domain" description="IclR-ED" evidence="5">
    <location>
        <begin position="85"/>
        <end position="266"/>
    </location>
</feature>
<dbReference type="SUPFAM" id="SSF55781">
    <property type="entry name" value="GAF domain-like"/>
    <property type="match status" value="1"/>
</dbReference>
<dbReference type="InterPro" id="IPR050707">
    <property type="entry name" value="HTH_MetabolicPath_Reg"/>
</dbReference>
<dbReference type="PROSITE" id="PS51077">
    <property type="entry name" value="HTH_ICLR"/>
    <property type="match status" value="1"/>
</dbReference>
<dbReference type="InterPro" id="IPR029016">
    <property type="entry name" value="GAF-like_dom_sf"/>
</dbReference>
<dbReference type="InterPro" id="IPR036390">
    <property type="entry name" value="WH_DNA-bd_sf"/>
</dbReference>
<protein>
    <submittedName>
        <fullName evidence="7">IclR family transcriptional regulator</fullName>
    </submittedName>
</protein>
<dbReference type="Pfam" id="PF01614">
    <property type="entry name" value="IclR_C"/>
    <property type="match status" value="1"/>
</dbReference>
<dbReference type="Proteomes" id="UP001056132">
    <property type="component" value="Chromosome 2"/>
</dbReference>
<keyword evidence="1" id="KW-0805">Transcription regulation</keyword>
<dbReference type="PROSITE" id="PS51078">
    <property type="entry name" value="ICLR_ED"/>
    <property type="match status" value="1"/>
</dbReference>
<gene>
    <name evidence="6" type="ORF">FGG12_13340</name>
    <name evidence="7" type="ORF">M5D45_24850</name>
</gene>
<dbReference type="SUPFAM" id="SSF46785">
    <property type="entry name" value="Winged helix' DNA-binding domain"/>
    <property type="match status" value="1"/>
</dbReference>
<dbReference type="GO" id="GO:0003677">
    <property type="term" value="F:DNA binding"/>
    <property type="evidence" value="ECO:0007669"/>
    <property type="project" value="UniProtKB-KW"/>
</dbReference>
<dbReference type="Proteomes" id="UP000318943">
    <property type="component" value="Unassembled WGS sequence"/>
</dbReference>
<dbReference type="InterPro" id="IPR014757">
    <property type="entry name" value="Tscrpt_reg_IclR_C"/>
</dbReference>
<dbReference type="Gene3D" id="3.30.450.40">
    <property type="match status" value="1"/>
</dbReference>
<keyword evidence="3" id="KW-0804">Transcription</keyword>
<evidence type="ECO:0000259" key="5">
    <source>
        <dbReference type="PROSITE" id="PS51078"/>
    </source>
</evidence>
<evidence type="ECO:0000256" key="2">
    <source>
        <dbReference type="ARBA" id="ARBA00023125"/>
    </source>
</evidence>
<reference evidence="7" key="2">
    <citation type="journal article" date="2022" name="Microbiol. Resour. Announc.">
        <title>Genome Sequence of Cupriavidus campinensis Strain G5, a Member of a Bacterial Consortium Capable of Polyethylene Degradation.</title>
        <authorList>
            <person name="Schneider B."/>
            <person name="Pfeiffer F."/>
            <person name="Dyall-Smith M."/>
            <person name="Kunte H.J."/>
        </authorList>
    </citation>
    <scope>NUCLEOTIDE SEQUENCE</scope>
    <source>
        <strain evidence="7">G5</strain>
    </source>
</reference>
<reference evidence="6 8" key="1">
    <citation type="submission" date="2019-05" db="EMBL/GenBank/DDBJ databases">
        <title>Whole genome sequence analysis of Cupriavidus campinensis S14E4C strain.</title>
        <authorList>
            <person name="Abbaszade G."/>
            <person name="Szabo A."/>
            <person name="Toumi M."/>
            <person name="Toth E."/>
        </authorList>
    </citation>
    <scope>NUCLEOTIDE SEQUENCE [LARGE SCALE GENOMIC DNA]</scope>
    <source>
        <strain evidence="6 8">S14E4C</strain>
    </source>
</reference>
<dbReference type="EMBL" id="VCIZ01000007">
    <property type="protein sequence ID" value="TSP12001.1"/>
    <property type="molecule type" value="Genomic_DNA"/>
</dbReference>
<evidence type="ECO:0000256" key="1">
    <source>
        <dbReference type="ARBA" id="ARBA00023015"/>
    </source>
</evidence>
<evidence type="ECO:0000313" key="9">
    <source>
        <dbReference type="Proteomes" id="UP001056132"/>
    </source>
</evidence>
<organism evidence="7 9">
    <name type="scientific">Cupriavidus campinensis</name>
    <dbReference type="NCBI Taxonomy" id="151783"/>
    <lineage>
        <taxon>Bacteria</taxon>
        <taxon>Pseudomonadati</taxon>
        <taxon>Pseudomonadota</taxon>
        <taxon>Betaproteobacteria</taxon>
        <taxon>Burkholderiales</taxon>
        <taxon>Burkholderiaceae</taxon>
        <taxon>Cupriavidus</taxon>
    </lineage>
</organism>
<dbReference type="PANTHER" id="PTHR30136">
    <property type="entry name" value="HELIX-TURN-HELIX TRANSCRIPTIONAL REGULATOR, ICLR FAMILY"/>
    <property type="match status" value="1"/>
</dbReference>
<dbReference type="PANTHER" id="PTHR30136:SF24">
    <property type="entry name" value="HTH-TYPE TRANSCRIPTIONAL REPRESSOR ALLR"/>
    <property type="match status" value="1"/>
</dbReference>
<evidence type="ECO:0000256" key="3">
    <source>
        <dbReference type="ARBA" id="ARBA00023163"/>
    </source>
</evidence>
<proteinExistence type="predicted"/>
<keyword evidence="8" id="KW-1185">Reference proteome</keyword>
<evidence type="ECO:0000313" key="8">
    <source>
        <dbReference type="Proteomes" id="UP000318943"/>
    </source>
</evidence>
<dbReference type="KEGG" id="ccam:M5D45_24850"/>
<sequence>MAYCEQTENGNSSQDGSLVPNATSADYTLRILGLVAGASRGATAVELSSHLALSKSTIERICSGLVTQGYLARDLADGHYVRGPALRRLALNALNRRELRAKRQSVLMELVAEVGESSNFTTLDGASVLYLDRVEAPWPWRLTLEPGAKVPLHCTASGKLFLALMPHGRREQLMAQSCMDALTPATIVSLEALRRECAEIAGYGYALDREEFVPGLVAIAVPVLDAAGKVWGAISVHGPAVRMTATDAVAKLPALHRAAKQMADLL</sequence>
<dbReference type="SMART" id="SM00346">
    <property type="entry name" value="HTH_ICLR"/>
    <property type="match status" value="1"/>
</dbReference>
<dbReference type="InterPro" id="IPR036388">
    <property type="entry name" value="WH-like_DNA-bd_sf"/>
</dbReference>
<reference evidence="7" key="3">
    <citation type="submission" date="2022-05" db="EMBL/GenBank/DDBJ databases">
        <authorList>
            <person name="Kunte H.-J."/>
        </authorList>
    </citation>
    <scope>NUCLEOTIDE SEQUENCE</scope>
    <source>
        <strain evidence="7">G5</strain>
    </source>
</reference>
<keyword evidence="2" id="KW-0238">DNA-binding</keyword>
<evidence type="ECO:0000313" key="7">
    <source>
        <dbReference type="EMBL" id="URF06343.1"/>
    </source>
</evidence>
<dbReference type="RefSeq" id="WP_144198154.1">
    <property type="nucleotide sequence ID" value="NZ_CP043441.1"/>
</dbReference>
<feature type="domain" description="HTH iclR-type" evidence="4">
    <location>
        <begin position="22"/>
        <end position="84"/>
    </location>
</feature>
<name>A0AAE9L3W4_9BURK</name>
<evidence type="ECO:0000259" key="4">
    <source>
        <dbReference type="PROSITE" id="PS51077"/>
    </source>
</evidence>
<dbReference type="InterPro" id="IPR005471">
    <property type="entry name" value="Tscrpt_reg_IclR_N"/>
</dbReference>
<dbReference type="Pfam" id="PF09339">
    <property type="entry name" value="HTH_IclR"/>
    <property type="match status" value="1"/>
</dbReference>
<dbReference type="Gene3D" id="1.10.10.10">
    <property type="entry name" value="Winged helix-like DNA-binding domain superfamily/Winged helix DNA-binding domain"/>
    <property type="match status" value="1"/>
</dbReference>
<dbReference type="GO" id="GO:0045892">
    <property type="term" value="P:negative regulation of DNA-templated transcription"/>
    <property type="evidence" value="ECO:0007669"/>
    <property type="project" value="TreeGrafter"/>
</dbReference>
<accession>A0AAE9L3W4</accession>
<dbReference type="GO" id="GO:0003700">
    <property type="term" value="F:DNA-binding transcription factor activity"/>
    <property type="evidence" value="ECO:0007669"/>
    <property type="project" value="TreeGrafter"/>
</dbReference>
<dbReference type="EMBL" id="CP097331">
    <property type="protein sequence ID" value="URF06343.1"/>
    <property type="molecule type" value="Genomic_DNA"/>
</dbReference>